<evidence type="ECO:0000313" key="6">
    <source>
        <dbReference type="Proteomes" id="UP000886841"/>
    </source>
</evidence>
<dbReference type="PANTHER" id="PTHR44846:SF1">
    <property type="entry name" value="MANNOSYL-D-GLYCERATE TRANSPORT_METABOLISM SYSTEM REPRESSOR MNGR-RELATED"/>
    <property type="match status" value="1"/>
</dbReference>
<evidence type="ECO:0000256" key="1">
    <source>
        <dbReference type="ARBA" id="ARBA00023015"/>
    </source>
</evidence>
<organism evidence="5 6">
    <name type="scientific">Candidatus Egerieimonas intestinavium</name>
    <dbReference type="NCBI Taxonomy" id="2840777"/>
    <lineage>
        <taxon>Bacteria</taxon>
        <taxon>Bacillati</taxon>
        <taxon>Bacillota</taxon>
        <taxon>Clostridia</taxon>
        <taxon>Lachnospirales</taxon>
        <taxon>Lachnospiraceae</taxon>
        <taxon>Lachnospiraceae incertae sedis</taxon>
        <taxon>Candidatus Egerieimonas</taxon>
    </lineage>
</organism>
<dbReference type="AlphaFoldDB" id="A0A9D1EKL4"/>
<feature type="domain" description="HTH gntR-type" evidence="4">
    <location>
        <begin position="5"/>
        <end position="73"/>
    </location>
</feature>
<proteinExistence type="predicted"/>
<evidence type="ECO:0000256" key="2">
    <source>
        <dbReference type="ARBA" id="ARBA00023125"/>
    </source>
</evidence>
<dbReference type="Pfam" id="PF07702">
    <property type="entry name" value="UTRA"/>
    <property type="match status" value="1"/>
</dbReference>
<dbReference type="InterPro" id="IPR000524">
    <property type="entry name" value="Tscrpt_reg_HTH_GntR"/>
</dbReference>
<dbReference type="InterPro" id="IPR011663">
    <property type="entry name" value="UTRA"/>
</dbReference>
<dbReference type="Gene3D" id="1.10.10.10">
    <property type="entry name" value="Winged helix-like DNA-binding domain superfamily/Winged helix DNA-binding domain"/>
    <property type="match status" value="1"/>
</dbReference>
<dbReference type="SUPFAM" id="SSF64288">
    <property type="entry name" value="Chorismate lyase-like"/>
    <property type="match status" value="1"/>
</dbReference>
<dbReference type="PROSITE" id="PS50949">
    <property type="entry name" value="HTH_GNTR"/>
    <property type="match status" value="1"/>
</dbReference>
<name>A0A9D1EKL4_9FIRM</name>
<dbReference type="CDD" id="cd07377">
    <property type="entry name" value="WHTH_GntR"/>
    <property type="match status" value="1"/>
</dbReference>
<dbReference type="InterPro" id="IPR036388">
    <property type="entry name" value="WH-like_DNA-bd_sf"/>
</dbReference>
<accession>A0A9D1EKL4</accession>
<comment type="caution">
    <text evidence="5">The sequence shown here is derived from an EMBL/GenBank/DDBJ whole genome shotgun (WGS) entry which is preliminary data.</text>
</comment>
<keyword evidence="3" id="KW-0804">Transcription</keyword>
<dbReference type="Pfam" id="PF00392">
    <property type="entry name" value="GntR"/>
    <property type="match status" value="1"/>
</dbReference>
<dbReference type="PRINTS" id="PR00035">
    <property type="entry name" value="HTHGNTR"/>
</dbReference>
<sequence>MEERVPKYYALKRKVIRKIEMGEYPEDTPILSERELMELYQVSRITVRRAIDELVNEGYLYKVQGKGTYIKGDTSGQDLFSIASCTEDVLRLGKTPSRRVLQADSMTADRKRARLLQITRDDTVFCLGRVTCADGEPLNYTRTYLPEKLFPGLGAHDFAEESLYRLLEKEYQVKLTRARRTIEAILAKDEISEYLEVEEGIPLILFGCVTWGIVNGKELPIETFKSYYRTDRYKFCINQVK</sequence>
<dbReference type="SUPFAM" id="SSF46785">
    <property type="entry name" value="Winged helix' DNA-binding domain"/>
    <property type="match status" value="1"/>
</dbReference>
<dbReference type="InterPro" id="IPR050679">
    <property type="entry name" value="Bact_HTH_transcr_reg"/>
</dbReference>
<dbReference type="PANTHER" id="PTHR44846">
    <property type="entry name" value="MANNOSYL-D-GLYCERATE TRANSPORT/METABOLISM SYSTEM REPRESSOR MNGR-RELATED"/>
    <property type="match status" value="1"/>
</dbReference>
<dbReference type="SMART" id="SM00345">
    <property type="entry name" value="HTH_GNTR"/>
    <property type="match status" value="1"/>
</dbReference>
<dbReference type="InterPro" id="IPR036390">
    <property type="entry name" value="WH_DNA-bd_sf"/>
</dbReference>
<dbReference type="Gene3D" id="3.40.1410.10">
    <property type="entry name" value="Chorismate lyase-like"/>
    <property type="match status" value="1"/>
</dbReference>
<reference evidence="5" key="1">
    <citation type="submission" date="2020-10" db="EMBL/GenBank/DDBJ databases">
        <authorList>
            <person name="Gilroy R."/>
        </authorList>
    </citation>
    <scope>NUCLEOTIDE SEQUENCE</scope>
    <source>
        <strain evidence="5">ChiSxjej1B13-7041</strain>
    </source>
</reference>
<gene>
    <name evidence="5" type="ORF">IAB98_08210</name>
</gene>
<evidence type="ECO:0000313" key="5">
    <source>
        <dbReference type="EMBL" id="HIR93382.1"/>
    </source>
</evidence>
<evidence type="ECO:0000256" key="3">
    <source>
        <dbReference type="ARBA" id="ARBA00023163"/>
    </source>
</evidence>
<dbReference type="SMART" id="SM00866">
    <property type="entry name" value="UTRA"/>
    <property type="match status" value="1"/>
</dbReference>
<keyword evidence="2" id="KW-0238">DNA-binding</keyword>
<keyword evidence="1" id="KW-0805">Transcription regulation</keyword>
<dbReference type="Proteomes" id="UP000886841">
    <property type="component" value="Unassembled WGS sequence"/>
</dbReference>
<protein>
    <submittedName>
        <fullName evidence="5">GntR family transcriptional regulator</fullName>
    </submittedName>
</protein>
<dbReference type="GO" id="GO:0045892">
    <property type="term" value="P:negative regulation of DNA-templated transcription"/>
    <property type="evidence" value="ECO:0007669"/>
    <property type="project" value="TreeGrafter"/>
</dbReference>
<dbReference type="EMBL" id="DVHU01000075">
    <property type="protein sequence ID" value="HIR93382.1"/>
    <property type="molecule type" value="Genomic_DNA"/>
</dbReference>
<evidence type="ECO:0000259" key="4">
    <source>
        <dbReference type="PROSITE" id="PS50949"/>
    </source>
</evidence>
<dbReference type="GO" id="GO:0003677">
    <property type="term" value="F:DNA binding"/>
    <property type="evidence" value="ECO:0007669"/>
    <property type="project" value="UniProtKB-KW"/>
</dbReference>
<reference evidence="5" key="2">
    <citation type="journal article" date="2021" name="PeerJ">
        <title>Extensive microbial diversity within the chicken gut microbiome revealed by metagenomics and culture.</title>
        <authorList>
            <person name="Gilroy R."/>
            <person name="Ravi A."/>
            <person name="Getino M."/>
            <person name="Pursley I."/>
            <person name="Horton D.L."/>
            <person name="Alikhan N.F."/>
            <person name="Baker D."/>
            <person name="Gharbi K."/>
            <person name="Hall N."/>
            <person name="Watson M."/>
            <person name="Adriaenssens E.M."/>
            <person name="Foster-Nyarko E."/>
            <person name="Jarju S."/>
            <person name="Secka A."/>
            <person name="Antonio M."/>
            <person name="Oren A."/>
            <person name="Chaudhuri R.R."/>
            <person name="La Ragione R."/>
            <person name="Hildebrand F."/>
            <person name="Pallen M.J."/>
        </authorList>
    </citation>
    <scope>NUCLEOTIDE SEQUENCE</scope>
    <source>
        <strain evidence="5">ChiSxjej1B13-7041</strain>
    </source>
</reference>
<dbReference type="GO" id="GO:0003700">
    <property type="term" value="F:DNA-binding transcription factor activity"/>
    <property type="evidence" value="ECO:0007669"/>
    <property type="project" value="InterPro"/>
</dbReference>
<dbReference type="InterPro" id="IPR028978">
    <property type="entry name" value="Chorismate_lyase_/UTRA_dom_sf"/>
</dbReference>